<proteinExistence type="predicted"/>
<organism evidence="2 3">
    <name type="scientific">Pleurodeles waltl</name>
    <name type="common">Iberian ribbed newt</name>
    <dbReference type="NCBI Taxonomy" id="8319"/>
    <lineage>
        <taxon>Eukaryota</taxon>
        <taxon>Metazoa</taxon>
        <taxon>Chordata</taxon>
        <taxon>Craniata</taxon>
        <taxon>Vertebrata</taxon>
        <taxon>Euteleostomi</taxon>
        <taxon>Amphibia</taxon>
        <taxon>Batrachia</taxon>
        <taxon>Caudata</taxon>
        <taxon>Salamandroidea</taxon>
        <taxon>Salamandridae</taxon>
        <taxon>Pleurodelinae</taxon>
        <taxon>Pleurodeles</taxon>
    </lineage>
</organism>
<feature type="region of interest" description="Disordered" evidence="1">
    <location>
        <begin position="1"/>
        <end position="71"/>
    </location>
</feature>
<dbReference type="EMBL" id="JANPWB010000012">
    <property type="protein sequence ID" value="KAJ1113099.1"/>
    <property type="molecule type" value="Genomic_DNA"/>
</dbReference>
<evidence type="ECO:0000313" key="2">
    <source>
        <dbReference type="EMBL" id="KAJ1113099.1"/>
    </source>
</evidence>
<sequence>MRERDSKTQQAQQALGRGQSTDIVRQCYKSTKGAPQRGTRFNSRERRRLEVPAGPRERVEHRHREAMPEKH</sequence>
<keyword evidence="3" id="KW-1185">Reference proteome</keyword>
<dbReference type="AlphaFoldDB" id="A0AAV7NCC7"/>
<comment type="caution">
    <text evidence="2">The sequence shown here is derived from an EMBL/GenBank/DDBJ whole genome shotgun (WGS) entry which is preliminary data.</text>
</comment>
<protein>
    <submittedName>
        <fullName evidence="2">Uncharacterized protein</fullName>
    </submittedName>
</protein>
<gene>
    <name evidence="2" type="ORF">NDU88_001355</name>
</gene>
<evidence type="ECO:0000313" key="3">
    <source>
        <dbReference type="Proteomes" id="UP001066276"/>
    </source>
</evidence>
<feature type="compositionally biased region" description="Polar residues" evidence="1">
    <location>
        <begin position="8"/>
        <end position="23"/>
    </location>
</feature>
<feature type="compositionally biased region" description="Basic and acidic residues" evidence="1">
    <location>
        <begin position="42"/>
        <end position="71"/>
    </location>
</feature>
<evidence type="ECO:0000256" key="1">
    <source>
        <dbReference type="SAM" id="MobiDB-lite"/>
    </source>
</evidence>
<name>A0AAV7NCC7_PLEWA</name>
<dbReference type="Proteomes" id="UP001066276">
    <property type="component" value="Chromosome 8"/>
</dbReference>
<accession>A0AAV7NCC7</accession>
<reference evidence="2" key="1">
    <citation type="journal article" date="2022" name="bioRxiv">
        <title>Sequencing and chromosome-scale assembly of the giantPleurodeles waltlgenome.</title>
        <authorList>
            <person name="Brown T."/>
            <person name="Elewa A."/>
            <person name="Iarovenko S."/>
            <person name="Subramanian E."/>
            <person name="Araus A.J."/>
            <person name="Petzold A."/>
            <person name="Susuki M."/>
            <person name="Suzuki K.-i.T."/>
            <person name="Hayashi T."/>
            <person name="Toyoda A."/>
            <person name="Oliveira C."/>
            <person name="Osipova E."/>
            <person name="Leigh N.D."/>
            <person name="Simon A."/>
            <person name="Yun M.H."/>
        </authorList>
    </citation>
    <scope>NUCLEOTIDE SEQUENCE</scope>
    <source>
        <strain evidence="2">20211129_DDA</strain>
        <tissue evidence="2">Liver</tissue>
    </source>
</reference>